<keyword evidence="2" id="KW-0547">Nucleotide-binding</keyword>
<dbReference type="RefSeq" id="WP_043917820.1">
    <property type="nucleotide sequence ID" value="NZ_FZPF01000007.1"/>
</dbReference>
<dbReference type="GO" id="GO:0006355">
    <property type="term" value="P:regulation of DNA-templated transcription"/>
    <property type="evidence" value="ECO:0007669"/>
    <property type="project" value="InterPro"/>
</dbReference>
<feature type="domain" description="Response regulatory" evidence="9">
    <location>
        <begin position="3"/>
        <end position="117"/>
    </location>
</feature>
<dbReference type="Pfam" id="PF25601">
    <property type="entry name" value="AAA_lid_14"/>
    <property type="match status" value="1"/>
</dbReference>
<dbReference type="SMART" id="SM00448">
    <property type="entry name" value="REC"/>
    <property type="match status" value="1"/>
</dbReference>
<dbReference type="STRING" id="935700.jaqu_09800"/>
<dbReference type="Pfam" id="PF14532">
    <property type="entry name" value="Sigma54_activ_2"/>
    <property type="match status" value="1"/>
</dbReference>
<dbReference type="Proteomes" id="UP000032232">
    <property type="component" value="Unassembled WGS sequence"/>
</dbReference>
<dbReference type="Pfam" id="PF00072">
    <property type="entry name" value="Response_reg"/>
    <property type="match status" value="1"/>
</dbReference>
<evidence type="ECO:0000313" key="10">
    <source>
        <dbReference type="EMBL" id="KIT17249.1"/>
    </source>
</evidence>
<evidence type="ECO:0000256" key="4">
    <source>
        <dbReference type="ARBA" id="ARBA00023012"/>
    </source>
</evidence>
<dbReference type="InterPro" id="IPR027417">
    <property type="entry name" value="P-loop_NTPase"/>
</dbReference>
<dbReference type="PATRIC" id="fig|935700.4.peg.1023"/>
<accession>A0A0D1EHY5</accession>
<dbReference type="InterPro" id="IPR058031">
    <property type="entry name" value="AAA_lid_NorR"/>
</dbReference>
<dbReference type="InterPro" id="IPR002078">
    <property type="entry name" value="Sigma_54_int"/>
</dbReference>
<proteinExistence type="predicted"/>
<evidence type="ECO:0000256" key="6">
    <source>
        <dbReference type="ARBA" id="ARBA00023163"/>
    </source>
</evidence>
<evidence type="ECO:0000259" key="9">
    <source>
        <dbReference type="PROSITE" id="PS50110"/>
    </source>
</evidence>
<comment type="caution">
    <text evidence="10">The sequence shown here is derived from an EMBL/GenBank/DDBJ whole genome shotgun (WGS) entry which is preliminary data.</text>
</comment>
<keyword evidence="3" id="KW-0067">ATP-binding</keyword>
<sequence length="403" mass="43987">MTDVLLVEDDMAVREALAQTLELAGLSVMAAGSFVAVKDRINREHDGVVLSDIRMPGRDGMHLLAHARSVDPDLPIVLLTGEGDVPTAVRAMSDGAFAFLEKPCDPDELTRTLRKALDMRRAALEIRRTKADLEGGDAAARLVFGISPQAAALRDAVRAVARGHAPVIVHGEPGVGTPKIAEVVHLLSQRGAGPFVKRAATTLDACGLLEAVDRAKGGSLFLDRVDALAPPAQHALAQVEDADVRLLSATHESLDHLRQILDPDLFYRLDGLRVRIPSLRERPQDIPVLFERYLAQACEQADLAPRPVPPELQARLMAQDWPGNARALMNYAMRYAMGLEEETPQAGGLADRMRAVERAILVETLERHGGHAMAAAEDLKLPRKTFYDKLTRHGLKADDFRRD</sequence>
<dbReference type="EMBL" id="JYFE01000020">
    <property type="protein sequence ID" value="KIT17249.1"/>
    <property type="molecule type" value="Genomic_DNA"/>
</dbReference>
<keyword evidence="5" id="KW-0805">Transcription regulation</keyword>
<feature type="domain" description="Sigma-54 factor interaction" evidence="8">
    <location>
        <begin position="143"/>
        <end position="337"/>
    </location>
</feature>
<organism evidence="10 11">
    <name type="scientific">Jannaschia aquimarina</name>
    <dbReference type="NCBI Taxonomy" id="935700"/>
    <lineage>
        <taxon>Bacteria</taxon>
        <taxon>Pseudomonadati</taxon>
        <taxon>Pseudomonadota</taxon>
        <taxon>Alphaproteobacteria</taxon>
        <taxon>Rhodobacterales</taxon>
        <taxon>Roseobacteraceae</taxon>
        <taxon>Jannaschia</taxon>
    </lineage>
</organism>
<dbReference type="GO" id="GO:0043565">
    <property type="term" value="F:sequence-specific DNA binding"/>
    <property type="evidence" value="ECO:0007669"/>
    <property type="project" value="InterPro"/>
</dbReference>
<protein>
    <submittedName>
        <fullName evidence="10">DctD_1 protein</fullName>
    </submittedName>
</protein>
<dbReference type="InterPro" id="IPR009057">
    <property type="entry name" value="Homeodomain-like_sf"/>
</dbReference>
<dbReference type="Gene3D" id="1.10.10.60">
    <property type="entry name" value="Homeodomain-like"/>
    <property type="match status" value="1"/>
</dbReference>
<feature type="modified residue" description="4-aspartylphosphate" evidence="7">
    <location>
        <position position="52"/>
    </location>
</feature>
<dbReference type="PANTHER" id="PTHR32071">
    <property type="entry name" value="TRANSCRIPTIONAL REGULATORY PROTEIN"/>
    <property type="match status" value="1"/>
</dbReference>
<dbReference type="SUPFAM" id="SSF52172">
    <property type="entry name" value="CheY-like"/>
    <property type="match status" value="1"/>
</dbReference>
<dbReference type="FunFam" id="3.40.50.2300:FF:000018">
    <property type="entry name" value="DNA-binding transcriptional regulator NtrC"/>
    <property type="match status" value="1"/>
</dbReference>
<dbReference type="Gene3D" id="3.40.50.300">
    <property type="entry name" value="P-loop containing nucleotide triphosphate hydrolases"/>
    <property type="match status" value="1"/>
</dbReference>
<dbReference type="PROSITE" id="PS50110">
    <property type="entry name" value="RESPONSE_REGULATORY"/>
    <property type="match status" value="1"/>
</dbReference>
<dbReference type="GO" id="GO:0000160">
    <property type="term" value="P:phosphorelay signal transduction system"/>
    <property type="evidence" value="ECO:0007669"/>
    <property type="project" value="UniProtKB-KW"/>
</dbReference>
<gene>
    <name evidence="10" type="primary">dctD_1</name>
    <name evidence="10" type="ORF">jaqu_09800</name>
</gene>
<dbReference type="GO" id="GO:0005524">
    <property type="term" value="F:ATP binding"/>
    <property type="evidence" value="ECO:0007669"/>
    <property type="project" value="UniProtKB-KW"/>
</dbReference>
<evidence type="ECO:0000256" key="1">
    <source>
        <dbReference type="ARBA" id="ARBA00022553"/>
    </source>
</evidence>
<evidence type="ECO:0000256" key="2">
    <source>
        <dbReference type="ARBA" id="ARBA00022741"/>
    </source>
</evidence>
<reference evidence="10 11" key="1">
    <citation type="submission" date="2015-02" db="EMBL/GenBank/DDBJ databases">
        <title>Genome Sequence of Jannaschia aquimarina DSM28248, a member of the Roseobacter clade.</title>
        <authorList>
            <person name="Voget S."/>
            <person name="Daniel R."/>
        </authorList>
    </citation>
    <scope>NUCLEOTIDE SEQUENCE [LARGE SCALE GENOMIC DNA]</scope>
    <source>
        <strain evidence="10 11">GSW-M26</strain>
    </source>
</reference>
<dbReference type="SUPFAM" id="SSF46689">
    <property type="entry name" value="Homeodomain-like"/>
    <property type="match status" value="1"/>
</dbReference>
<dbReference type="InterPro" id="IPR011006">
    <property type="entry name" value="CheY-like_superfamily"/>
</dbReference>
<evidence type="ECO:0000256" key="7">
    <source>
        <dbReference type="PROSITE-ProRule" id="PRU00169"/>
    </source>
</evidence>
<evidence type="ECO:0000313" key="11">
    <source>
        <dbReference type="Proteomes" id="UP000032232"/>
    </source>
</evidence>
<dbReference type="Gene3D" id="1.10.8.60">
    <property type="match status" value="1"/>
</dbReference>
<dbReference type="PANTHER" id="PTHR32071:SF57">
    <property type="entry name" value="C4-DICARBOXYLATE TRANSPORT TRANSCRIPTIONAL REGULATORY PROTEIN DCTD"/>
    <property type="match status" value="1"/>
</dbReference>
<keyword evidence="1 7" id="KW-0597">Phosphoprotein</keyword>
<dbReference type="AlphaFoldDB" id="A0A0D1EHY5"/>
<dbReference type="SUPFAM" id="SSF52540">
    <property type="entry name" value="P-loop containing nucleoside triphosphate hydrolases"/>
    <property type="match status" value="1"/>
</dbReference>
<evidence type="ECO:0000256" key="3">
    <source>
        <dbReference type="ARBA" id="ARBA00022840"/>
    </source>
</evidence>
<dbReference type="OrthoDB" id="9802388at2"/>
<keyword evidence="11" id="KW-1185">Reference proteome</keyword>
<dbReference type="Gene3D" id="3.40.50.2300">
    <property type="match status" value="1"/>
</dbReference>
<name>A0A0D1EHY5_9RHOB</name>
<evidence type="ECO:0000256" key="5">
    <source>
        <dbReference type="ARBA" id="ARBA00023015"/>
    </source>
</evidence>
<keyword evidence="6" id="KW-0804">Transcription</keyword>
<dbReference type="InterPro" id="IPR001789">
    <property type="entry name" value="Sig_transdc_resp-reg_receiver"/>
</dbReference>
<dbReference type="PROSITE" id="PS50045">
    <property type="entry name" value="SIGMA54_INTERACT_4"/>
    <property type="match status" value="1"/>
</dbReference>
<evidence type="ECO:0000259" key="8">
    <source>
        <dbReference type="PROSITE" id="PS50045"/>
    </source>
</evidence>
<keyword evidence="4" id="KW-0902">Two-component regulatory system</keyword>